<dbReference type="OrthoDB" id="200010at2759"/>
<dbReference type="Proteomes" id="UP000789595">
    <property type="component" value="Unassembled WGS sequence"/>
</dbReference>
<accession>A0A8J2SXJ2</accession>
<protein>
    <recommendedName>
        <fullName evidence="3">Sulfotransferase family protein</fullName>
    </recommendedName>
</protein>
<evidence type="ECO:0000313" key="2">
    <source>
        <dbReference type="Proteomes" id="UP000789595"/>
    </source>
</evidence>
<keyword evidence="2" id="KW-1185">Reference proteome</keyword>
<reference evidence="1" key="1">
    <citation type="submission" date="2021-11" db="EMBL/GenBank/DDBJ databases">
        <authorList>
            <consortium name="Genoscope - CEA"/>
            <person name="William W."/>
        </authorList>
    </citation>
    <scope>NUCLEOTIDE SEQUENCE</scope>
</reference>
<dbReference type="EMBL" id="CAKKNE010000005">
    <property type="protein sequence ID" value="CAH0377046.1"/>
    <property type="molecule type" value="Genomic_DNA"/>
</dbReference>
<dbReference type="AlphaFoldDB" id="A0A8J2SXJ2"/>
<evidence type="ECO:0008006" key="3">
    <source>
        <dbReference type="Google" id="ProtNLM"/>
    </source>
</evidence>
<gene>
    <name evidence="1" type="ORF">PECAL_5P16310</name>
</gene>
<proteinExistence type="predicted"/>
<name>A0A8J2SXJ2_9STRA</name>
<evidence type="ECO:0000313" key="1">
    <source>
        <dbReference type="EMBL" id="CAH0377046.1"/>
    </source>
</evidence>
<comment type="caution">
    <text evidence="1">The sequence shown here is derived from an EMBL/GenBank/DDBJ whole genome shotgun (WGS) entry which is preliminary data.</text>
</comment>
<organism evidence="1 2">
    <name type="scientific">Pelagomonas calceolata</name>
    <dbReference type="NCBI Taxonomy" id="35677"/>
    <lineage>
        <taxon>Eukaryota</taxon>
        <taxon>Sar</taxon>
        <taxon>Stramenopiles</taxon>
        <taxon>Ochrophyta</taxon>
        <taxon>Pelagophyceae</taxon>
        <taxon>Pelagomonadales</taxon>
        <taxon>Pelagomonadaceae</taxon>
        <taxon>Pelagomonas</taxon>
    </lineage>
</organism>
<dbReference type="InterPro" id="IPR027417">
    <property type="entry name" value="P-loop_NTPase"/>
</dbReference>
<dbReference type="Gene3D" id="3.40.50.300">
    <property type="entry name" value="P-loop containing nucleotide triphosphate hydrolases"/>
    <property type="match status" value="1"/>
</dbReference>
<sequence>MGSLLLWAALNATTTPHRRLTNRPTRTAPLGPAPKAIVLFTHLRRCGGSFVEEALLKPHAKRLGSKPLLCKEGALARLQRLAHPLRRQFKRQLEEAPLVWRHCPFGAHELLSDERPYVYITMLRKPFSRMASWFAYCDKYSRDKCHTAPYQVHGGSKILNFYQARKRKYDSIEPSKLDTARNAPVINAQTFHPNWLELEYALDDNYASRMVAGGAYHDAPVPVDGGALTTARQNLRTQYAFVGALERQRESLCVLSALLGVATPKASGDRLKGPTTHTKGNVPEDFREAFAAYVAQDDQLYAEALELLDAHVEAFPRCKS</sequence>